<reference evidence="2 3" key="1">
    <citation type="submission" date="2017-05" db="EMBL/GenBank/DDBJ databases">
        <title>Complete and WGS of Bordetella genogroups.</title>
        <authorList>
            <person name="Spilker T."/>
            <person name="LiPuma J."/>
        </authorList>
    </citation>
    <scope>NUCLEOTIDE SEQUENCE [LARGE SCALE GENOMIC DNA]</scope>
    <source>
        <strain evidence="2 3">AU9919</strain>
    </source>
</reference>
<dbReference type="RefSeq" id="WP_094839125.1">
    <property type="nucleotide sequence ID" value="NZ_NEVQ01000022.1"/>
</dbReference>
<protein>
    <submittedName>
        <fullName evidence="2">Glutathione S-transferase</fullName>
    </submittedName>
</protein>
<accession>A0A261TND1</accession>
<dbReference type="PANTHER" id="PTHR43968">
    <property type="match status" value="1"/>
</dbReference>
<dbReference type="Proteomes" id="UP000216885">
    <property type="component" value="Unassembled WGS sequence"/>
</dbReference>
<dbReference type="AlphaFoldDB" id="A0A261TND1"/>
<proteinExistence type="predicted"/>
<sequence length="221" mass="25265">MPSPALPILYSFRRCPYAMRARLALAASGQRCELREVVLRAKPAELLAASPKGTVPVLMLPDGKVIDQSLDIMRWALTQHDPEHWLTPDRGSIADMESLIQQCDGAFKTDLDRYKYPDRYENTDALAHRTAGAKYLMELGRLLQEQDYLFGTRRSLADMAIAPFVRQFAHVDQTWFEAQPWPALTHWLEAFLADARFQQVMEKYAPWVSGTEGVRFPHDND</sequence>
<dbReference type="PANTHER" id="PTHR43968:SF6">
    <property type="entry name" value="GLUTATHIONE S-TRANSFERASE OMEGA"/>
    <property type="match status" value="1"/>
</dbReference>
<dbReference type="Pfam" id="PF13417">
    <property type="entry name" value="GST_N_3"/>
    <property type="match status" value="1"/>
</dbReference>
<dbReference type="CDD" id="cd03196">
    <property type="entry name" value="GST_C_5"/>
    <property type="match status" value="1"/>
</dbReference>
<dbReference type="EMBL" id="NEVQ01000022">
    <property type="protein sequence ID" value="OZI50712.1"/>
    <property type="molecule type" value="Genomic_DNA"/>
</dbReference>
<dbReference type="GO" id="GO:0005737">
    <property type="term" value="C:cytoplasm"/>
    <property type="evidence" value="ECO:0007669"/>
    <property type="project" value="TreeGrafter"/>
</dbReference>
<organism evidence="2 3">
    <name type="scientific">Bordetella genomosp. 4</name>
    <dbReference type="NCBI Taxonomy" id="463044"/>
    <lineage>
        <taxon>Bacteria</taxon>
        <taxon>Pseudomonadati</taxon>
        <taxon>Pseudomonadota</taxon>
        <taxon>Betaproteobacteria</taxon>
        <taxon>Burkholderiales</taxon>
        <taxon>Alcaligenaceae</taxon>
        <taxon>Bordetella</taxon>
    </lineage>
</organism>
<dbReference type="InterPro" id="IPR036249">
    <property type="entry name" value="Thioredoxin-like_sf"/>
</dbReference>
<dbReference type="Gene3D" id="3.40.30.10">
    <property type="entry name" value="Glutaredoxin"/>
    <property type="match status" value="1"/>
</dbReference>
<dbReference type="InterPro" id="IPR040079">
    <property type="entry name" value="Glutathione_S-Trfase"/>
</dbReference>
<comment type="caution">
    <text evidence="2">The sequence shown here is derived from an EMBL/GenBank/DDBJ whole genome shotgun (WGS) entry which is preliminary data.</text>
</comment>
<dbReference type="InterPro" id="IPR050983">
    <property type="entry name" value="GST_Omega/HSP26"/>
</dbReference>
<dbReference type="GO" id="GO:0016740">
    <property type="term" value="F:transferase activity"/>
    <property type="evidence" value="ECO:0007669"/>
    <property type="project" value="UniProtKB-KW"/>
</dbReference>
<dbReference type="PROSITE" id="PS50404">
    <property type="entry name" value="GST_NTER"/>
    <property type="match status" value="1"/>
</dbReference>
<dbReference type="InterPro" id="IPR004045">
    <property type="entry name" value="Glutathione_S-Trfase_N"/>
</dbReference>
<gene>
    <name evidence="2" type="ORF">CAL20_23045</name>
</gene>
<evidence type="ECO:0000313" key="3">
    <source>
        <dbReference type="Proteomes" id="UP000216885"/>
    </source>
</evidence>
<evidence type="ECO:0000259" key="1">
    <source>
        <dbReference type="PROSITE" id="PS50404"/>
    </source>
</evidence>
<dbReference type="SFLD" id="SFLDS00019">
    <property type="entry name" value="Glutathione_Transferase_(cytos"/>
    <property type="match status" value="1"/>
</dbReference>
<dbReference type="Gene3D" id="1.20.1050.10">
    <property type="match status" value="1"/>
</dbReference>
<dbReference type="SUPFAM" id="SSF47616">
    <property type="entry name" value="GST C-terminal domain-like"/>
    <property type="match status" value="1"/>
</dbReference>
<keyword evidence="3" id="KW-1185">Reference proteome</keyword>
<dbReference type="SUPFAM" id="SSF52833">
    <property type="entry name" value="Thioredoxin-like"/>
    <property type="match status" value="1"/>
</dbReference>
<dbReference type="InterPro" id="IPR036282">
    <property type="entry name" value="Glutathione-S-Trfase_C_sf"/>
</dbReference>
<dbReference type="Pfam" id="PF13410">
    <property type="entry name" value="GST_C_2"/>
    <property type="match status" value="1"/>
</dbReference>
<feature type="domain" description="GST N-terminal" evidence="1">
    <location>
        <begin position="5"/>
        <end position="84"/>
    </location>
</feature>
<keyword evidence="2" id="KW-0808">Transferase</keyword>
<name>A0A261TND1_9BORD</name>
<evidence type="ECO:0000313" key="2">
    <source>
        <dbReference type="EMBL" id="OZI50712.1"/>
    </source>
</evidence>